<dbReference type="EMBL" id="CP048788">
    <property type="protein sequence ID" value="QJF50028.1"/>
    <property type="molecule type" value="Genomic_DNA"/>
</dbReference>
<feature type="transmembrane region" description="Helical" evidence="5">
    <location>
        <begin position="191"/>
        <end position="214"/>
    </location>
</feature>
<dbReference type="KEGG" id="rpon:G3256_02030"/>
<reference evidence="6 7" key="1">
    <citation type="submission" date="2020-02" db="EMBL/GenBank/DDBJ databases">
        <title>Genome sequence of Roseobacter ponti.</title>
        <authorList>
            <person name="Hollensteiner J."/>
            <person name="Schneider D."/>
            <person name="Poehlein A."/>
            <person name="Daniel R."/>
        </authorList>
    </citation>
    <scope>NUCLEOTIDE SEQUENCE [LARGE SCALE GENOMIC DNA]</scope>
    <source>
        <strain evidence="6 7">DSM 106830</strain>
    </source>
</reference>
<evidence type="ECO:0000256" key="3">
    <source>
        <dbReference type="ARBA" id="ARBA00022989"/>
    </source>
</evidence>
<dbReference type="AlphaFoldDB" id="A0A858SQ93"/>
<evidence type="ECO:0000313" key="7">
    <source>
        <dbReference type="Proteomes" id="UP000503308"/>
    </source>
</evidence>
<evidence type="ECO:0000256" key="5">
    <source>
        <dbReference type="SAM" id="Phobius"/>
    </source>
</evidence>
<keyword evidence="2 5" id="KW-0812">Transmembrane</keyword>
<keyword evidence="3 5" id="KW-1133">Transmembrane helix</keyword>
<protein>
    <recommendedName>
        <fullName evidence="8">CysZ-like protein</fullName>
    </recommendedName>
</protein>
<feature type="transmembrane region" description="Helical" evidence="5">
    <location>
        <begin position="66"/>
        <end position="87"/>
    </location>
</feature>
<evidence type="ECO:0000313" key="6">
    <source>
        <dbReference type="EMBL" id="QJF50028.1"/>
    </source>
</evidence>
<feature type="transmembrane region" description="Helical" evidence="5">
    <location>
        <begin position="126"/>
        <end position="146"/>
    </location>
</feature>
<evidence type="ECO:0000256" key="4">
    <source>
        <dbReference type="ARBA" id="ARBA00023136"/>
    </source>
</evidence>
<name>A0A858SQ93_9RHOB</name>
<gene>
    <name evidence="6" type="ORF">G3256_02030</name>
</gene>
<proteinExistence type="predicted"/>
<evidence type="ECO:0000256" key="1">
    <source>
        <dbReference type="ARBA" id="ARBA00004141"/>
    </source>
</evidence>
<keyword evidence="4 5" id="KW-0472">Membrane</keyword>
<organism evidence="6 7">
    <name type="scientific">Roseobacter ponti</name>
    <dbReference type="NCBI Taxonomy" id="1891787"/>
    <lineage>
        <taxon>Bacteria</taxon>
        <taxon>Pseudomonadati</taxon>
        <taxon>Pseudomonadota</taxon>
        <taxon>Alphaproteobacteria</taxon>
        <taxon>Rhodobacterales</taxon>
        <taxon>Roseobacteraceae</taxon>
        <taxon>Roseobacter</taxon>
    </lineage>
</organism>
<accession>A0A858SQ93</accession>
<dbReference type="InterPro" id="IPR059112">
    <property type="entry name" value="CysZ/EI24"/>
</dbReference>
<evidence type="ECO:0000256" key="2">
    <source>
        <dbReference type="ARBA" id="ARBA00022692"/>
    </source>
</evidence>
<dbReference type="RefSeq" id="WP_169639253.1">
    <property type="nucleotide sequence ID" value="NZ_CP048788.1"/>
</dbReference>
<comment type="subcellular location">
    <subcellularLocation>
        <location evidence="1">Membrane</location>
        <topology evidence="1">Multi-pass membrane protein</topology>
    </subcellularLocation>
</comment>
<dbReference type="Proteomes" id="UP000503308">
    <property type="component" value="Chromosome"/>
</dbReference>
<feature type="transmembrane region" description="Helical" evidence="5">
    <location>
        <begin position="21"/>
        <end position="46"/>
    </location>
</feature>
<keyword evidence="7" id="KW-1185">Reference proteome</keyword>
<sequence length="241" mass="26246">MILASFFAALGQLTDPRFRGVLLTGVGLTLALLIAFSVAFVWFIGWAVGDAVTLPFIGEVTWVNDIASWGGALVVIVLSTFLMVPVASGVTSMFLDQVAQAVEDEHYPQLGPALPVPFYDALKDSIGFLAVLIGANLLALVLYIMFAPFAPLIFWGLNGFLLGREYFTLAAMRRIGRKEAKALRSRYTLRVWMAGILMAIPLSVPVLNLLIPIVGAATFTHLFHRLAPQGPYDRTSPDHAR</sequence>
<evidence type="ECO:0008006" key="8">
    <source>
        <dbReference type="Google" id="ProtNLM"/>
    </source>
</evidence>
<feature type="transmembrane region" description="Helical" evidence="5">
    <location>
        <begin position="152"/>
        <end position="171"/>
    </location>
</feature>
<dbReference type="Pfam" id="PF07264">
    <property type="entry name" value="EI24"/>
    <property type="match status" value="1"/>
</dbReference>